<dbReference type="InterPro" id="IPR040198">
    <property type="entry name" value="Fido_containing"/>
</dbReference>
<sequence>MIEPKAGTYARQILERLLIDLSFNSSRLEGNTYSLLDTAQLVRAGQQAEGKDIKETQMILNHKAAIEYLVEQAEQISFNLHTLRNLHALLSENLLGDPADSGRLRVGAVGVLGTAYRPMEVPSLIEECFRQFLYTAQEIQDPFEQAFFALVHIPYLQPFIDVNKRTSRLAANIPFIRENLCPISFAGVPGDAYTDGILAIYELNRIELLRDVFIWAYERSCKEYQVVQQALGEPDPFRLRYREILRQAVQQIVKEAMSPPQAQELLQRFANGVAQDDRIRFYAVVQTELNGLHEGNIVRYRLSEGEWRAWRIRWDLDAQGPNPLAHQPHGEGQV</sequence>
<dbReference type="Gene3D" id="1.10.3290.10">
    <property type="entry name" value="Fido-like domain"/>
    <property type="match status" value="1"/>
</dbReference>
<protein>
    <recommendedName>
        <fullName evidence="1">Fido domain-containing protein</fullName>
    </recommendedName>
</protein>
<evidence type="ECO:0000313" key="2">
    <source>
        <dbReference type="EMBL" id="GLH71313.1"/>
    </source>
</evidence>
<dbReference type="PANTHER" id="PTHR13504">
    <property type="entry name" value="FIDO DOMAIN-CONTAINING PROTEIN DDB_G0283145"/>
    <property type="match status" value="1"/>
</dbReference>
<dbReference type="EMBL" id="BSDD01000006">
    <property type="protein sequence ID" value="GLH71313.1"/>
    <property type="molecule type" value="Genomic_DNA"/>
</dbReference>
<name>A0ABQ5Q9P8_9BACT</name>
<evidence type="ECO:0000313" key="3">
    <source>
        <dbReference type="Proteomes" id="UP001165089"/>
    </source>
</evidence>
<evidence type="ECO:0000259" key="1">
    <source>
        <dbReference type="PROSITE" id="PS51459"/>
    </source>
</evidence>
<dbReference type="PROSITE" id="PS51459">
    <property type="entry name" value="FIDO"/>
    <property type="match status" value="1"/>
</dbReference>
<proteinExistence type="predicted"/>
<dbReference type="PANTHER" id="PTHR13504:SF38">
    <property type="entry name" value="FIDO DOMAIN-CONTAINING PROTEIN"/>
    <property type="match status" value="1"/>
</dbReference>
<dbReference type="SUPFAM" id="SSF140931">
    <property type="entry name" value="Fic-like"/>
    <property type="match status" value="1"/>
</dbReference>
<dbReference type="Proteomes" id="UP001165089">
    <property type="component" value="Unassembled WGS sequence"/>
</dbReference>
<keyword evidence="3" id="KW-1185">Reference proteome</keyword>
<feature type="domain" description="Fido" evidence="1">
    <location>
        <begin position="78"/>
        <end position="218"/>
    </location>
</feature>
<comment type="caution">
    <text evidence="2">The sequence shown here is derived from an EMBL/GenBank/DDBJ whole genome shotgun (WGS) entry which is preliminary data.</text>
</comment>
<gene>
    <name evidence="2" type="ORF">GETHPA_28460</name>
</gene>
<reference evidence="2 3" key="1">
    <citation type="journal article" date="2023" name="Antonie Van Leeuwenhoek">
        <title>Mesoterricola silvestris gen. nov., sp. nov., Mesoterricola sediminis sp. nov., Geothrix oryzae sp. nov., Geothrix edaphica sp. nov., Geothrix rubra sp. nov., and Geothrix limicola sp. nov., six novel members of Acidobacteriota isolated from soils.</title>
        <authorList>
            <person name="Itoh H."/>
            <person name="Sugisawa Y."/>
            <person name="Mise K."/>
            <person name="Xu Z."/>
            <person name="Kuniyasu M."/>
            <person name="Ushijima N."/>
            <person name="Kawano K."/>
            <person name="Kobayashi E."/>
            <person name="Shiratori Y."/>
            <person name="Masuda Y."/>
            <person name="Senoo K."/>
        </authorList>
    </citation>
    <scope>NUCLEOTIDE SEQUENCE [LARGE SCALE GENOMIC DNA]</scope>
    <source>
        <strain evidence="2 3">Red803</strain>
    </source>
</reference>
<dbReference type="Pfam" id="PF02661">
    <property type="entry name" value="Fic"/>
    <property type="match status" value="1"/>
</dbReference>
<dbReference type="InterPro" id="IPR036597">
    <property type="entry name" value="Fido-like_dom_sf"/>
</dbReference>
<dbReference type="InterPro" id="IPR003812">
    <property type="entry name" value="Fido"/>
</dbReference>
<organism evidence="2 3">
    <name type="scientific">Geothrix rubra</name>
    <dbReference type="NCBI Taxonomy" id="2927977"/>
    <lineage>
        <taxon>Bacteria</taxon>
        <taxon>Pseudomonadati</taxon>
        <taxon>Acidobacteriota</taxon>
        <taxon>Holophagae</taxon>
        <taxon>Holophagales</taxon>
        <taxon>Holophagaceae</taxon>
        <taxon>Geothrix</taxon>
    </lineage>
</organism>
<accession>A0ABQ5Q9P8</accession>